<dbReference type="Pfam" id="PF06579">
    <property type="entry name" value="Ly-6_related"/>
    <property type="match status" value="1"/>
</dbReference>
<keyword evidence="2" id="KW-1185">Reference proteome</keyword>
<proteinExistence type="predicted"/>
<feature type="chain" id="PRO_5024409990" description="Protein quiver" evidence="1">
    <location>
        <begin position="30"/>
        <end position="286"/>
    </location>
</feature>
<dbReference type="InterPro" id="IPR010558">
    <property type="entry name" value="Ly-6-related"/>
</dbReference>
<protein>
    <recommendedName>
        <fullName evidence="4">Protein quiver</fullName>
    </recommendedName>
</protein>
<dbReference type="WBParaSite" id="TMUE_1000003953.1">
    <property type="protein sequence ID" value="TMUE_1000003953.1"/>
    <property type="gene ID" value="WBGene00286760"/>
</dbReference>
<name>A0A5S6Q9T5_TRIMR</name>
<evidence type="ECO:0000313" key="2">
    <source>
        <dbReference type="Proteomes" id="UP000046395"/>
    </source>
</evidence>
<organism evidence="2 3">
    <name type="scientific">Trichuris muris</name>
    <name type="common">Mouse whipworm</name>
    <dbReference type="NCBI Taxonomy" id="70415"/>
    <lineage>
        <taxon>Eukaryota</taxon>
        <taxon>Metazoa</taxon>
        <taxon>Ecdysozoa</taxon>
        <taxon>Nematoda</taxon>
        <taxon>Enoplea</taxon>
        <taxon>Dorylaimia</taxon>
        <taxon>Trichinellida</taxon>
        <taxon>Trichuridae</taxon>
        <taxon>Trichuris</taxon>
    </lineage>
</organism>
<keyword evidence="1" id="KW-0732">Signal</keyword>
<dbReference type="Proteomes" id="UP000046395">
    <property type="component" value="Unassembled WGS sequence"/>
</dbReference>
<reference evidence="3" key="1">
    <citation type="submission" date="2019-12" db="UniProtKB">
        <authorList>
            <consortium name="WormBaseParasite"/>
        </authorList>
    </citation>
    <scope>IDENTIFICATION</scope>
</reference>
<evidence type="ECO:0008006" key="4">
    <source>
        <dbReference type="Google" id="ProtNLM"/>
    </source>
</evidence>
<evidence type="ECO:0000313" key="3">
    <source>
        <dbReference type="WBParaSite" id="TMUE_1000003953.1"/>
    </source>
</evidence>
<feature type="signal peptide" evidence="1">
    <location>
        <begin position="1"/>
        <end position="29"/>
    </location>
</feature>
<sequence>MSTERPTGFGSILLLFQIIPVIHIQFANCDTVECVTCASAELRNYWHLTSFSRRIDDDYFTDKCDGEYGSSGRTETCSSLCVDMLLQAPLVGGTKKNLYARGCLGRLLSQKDLNEDYGSKCDDGDVFFFDHANQPTRTYAKVRYCKDQQECRKDSADDCKKALSSRSSDVSCYDCVNDINCVKESACTGRYCIKTRTYINDRETVIRTCSAINPAAPLKEFNATGSICTHYEGRRHIWTRSPSGNVLISTDHCYCTSDFCNGVRLPEPLSVPLFFVLGAILYCKFY</sequence>
<accession>A0A5S6Q9T5</accession>
<evidence type="ECO:0000256" key="1">
    <source>
        <dbReference type="SAM" id="SignalP"/>
    </source>
</evidence>
<dbReference type="AlphaFoldDB" id="A0A5S6Q9T5"/>